<dbReference type="CDD" id="cd00105">
    <property type="entry name" value="KH-I"/>
    <property type="match status" value="1"/>
</dbReference>
<gene>
    <name evidence="2" type="ORF">PGLA2088_LOCUS47135</name>
</gene>
<evidence type="ECO:0008006" key="4">
    <source>
        <dbReference type="Google" id="ProtNLM"/>
    </source>
</evidence>
<name>A0A813LNA5_POLGL</name>
<comment type="caution">
    <text evidence="2">The sequence shown here is derived from an EMBL/GenBank/DDBJ whole genome shotgun (WGS) entry which is preliminary data.</text>
</comment>
<dbReference type="EMBL" id="CAJNNW010036415">
    <property type="protein sequence ID" value="CAE8734084.1"/>
    <property type="molecule type" value="Genomic_DNA"/>
</dbReference>
<dbReference type="GO" id="GO:0003723">
    <property type="term" value="F:RNA binding"/>
    <property type="evidence" value="ECO:0007669"/>
    <property type="project" value="InterPro"/>
</dbReference>
<accession>A0A813LNA5</accession>
<protein>
    <recommendedName>
        <fullName evidence="4">K Homology domain-containing protein</fullName>
    </recommendedName>
</protein>
<sequence>ESITFDVPLHLADRVLGNGSWARSVQERTGARVVVRRDATRCQLELCGQPEQVVEAETMAEEAVRNAGSSASSAQPLLERLTAAAGLSAPSADSRPSWSSSAPAWS</sequence>
<evidence type="ECO:0000313" key="2">
    <source>
        <dbReference type="EMBL" id="CAE8734084.1"/>
    </source>
</evidence>
<evidence type="ECO:0000256" key="1">
    <source>
        <dbReference type="SAM" id="MobiDB-lite"/>
    </source>
</evidence>
<dbReference type="InterPro" id="IPR036612">
    <property type="entry name" value="KH_dom_type_1_sf"/>
</dbReference>
<proteinExistence type="predicted"/>
<evidence type="ECO:0000313" key="3">
    <source>
        <dbReference type="Proteomes" id="UP000626109"/>
    </source>
</evidence>
<dbReference type="Proteomes" id="UP000626109">
    <property type="component" value="Unassembled WGS sequence"/>
</dbReference>
<feature type="non-terminal residue" evidence="2">
    <location>
        <position position="1"/>
    </location>
</feature>
<reference evidence="2" key="1">
    <citation type="submission" date="2021-02" db="EMBL/GenBank/DDBJ databases">
        <authorList>
            <person name="Dougan E. K."/>
            <person name="Rhodes N."/>
            <person name="Thang M."/>
            <person name="Chan C."/>
        </authorList>
    </citation>
    <scope>NUCLEOTIDE SEQUENCE</scope>
</reference>
<organism evidence="2 3">
    <name type="scientific">Polarella glacialis</name>
    <name type="common">Dinoflagellate</name>
    <dbReference type="NCBI Taxonomy" id="89957"/>
    <lineage>
        <taxon>Eukaryota</taxon>
        <taxon>Sar</taxon>
        <taxon>Alveolata</taxon>
        <taxon>Dinophyceae</taxon>
        <taxon>Suessiales</taxon>
        <taxon>Suessiaceae</taxon>
        <taxon>Polarella</taxon>
    </lineage>
</organism>
<feature type="compositionally biased region" description="Low complexity" evidence="1">
    <location>
        <begin position="88"/>
        <end position="106"/>
    </location>
</feature>
<feature type="non-terminal residue" evidence="2">
    <location>
        <position position="106"/>
    </location>
</feature>
<dbReference type="Gene3D" id="3.30.1370.10">
    <property type="entry name" value="K Homology domain, type 1"/>
    <property type="match status" value="1"/>
</dbReference>
<dbReference type="AlphaFoldDB" id="A0A813LNA5"/>
<feature type="region of interest" description="Disordered" evidence="1">
    <location>
        <begin position="86"/>
        <end position="106"/>
    </location>
</feature>
<dbReference type="SUPFAM" id="SSF54791">
    <property type="entry name" value="Eukaryotic type KH-domain (KH-domain type I)"/>
    <property type="match status" value="1"/>
</dbReference>